<proteinExistence type="inferred from homology"/>
<evidence type="ECO:0000256" key="3">
    <source>
        <dbReference type="ARBA" id="ARBA00022617"/>
    </source>
</evidence>
<keyword evidence="6" id="KW-0561">Oxygen transport</keyword>
<keyword evidence="5 6" id="KW-0408">Iron</keyword>
<protein>
    <recommendedName>
        <fullName evidence="6">Group 1 truncated hemoglobin</fullName>
    </recommendedName>
</protein>
<dbReference type="Pfam" id="PF01152">
    <property type="entry name" value="Bac_globin"/>
    <property type="match status" value="1"/>
</dbReference>
<feature type="binding site" description="proximal binding residue" evidence="7">
    <location>
        <position position="73"/>
    </location>
    <ligand>
        <name>heme</name>
        <dbReference type="ChEBI" id="CHEBI:30413"/>
    </ligand>
    <ligandPart>
        <name>Fe</name>
        <dbReference type="ChEBI" id="CHEBI:18248"/>
    </ligandPart>
</feature>
<evidence type="ECO:0000256" key="5">
    <source>
        <dbReference type="ARBA" id="ARBA00023004"/>
    </source>
</evidence>
<keyword evidence="4 6" id="KW-0479">Metal-binding</keyword>
<dbReference type="RefSeq" id="WP_055394962.1">
    <property type="nucleotide sequence ID" value="NZ_LCTZ01000002.1"/>
</dbReference>
<evidence type="ECO:0000256" key="2">
    <source>
        <dbReference type="ARBA" id="ARBA00022448"/>
    </source>
</evidence>
<comment type="caution">
    <text evidence="9">The sequence shown here is derived from an EMBL/GenBank/DDBJ whole genome shotgun (WGS) entry which is preliminary data.</text>
</comment>
<organism evidence="9 10">
    <name type="scientific">Flagellimonas eckloniae</name>
    <dbReference type="NCBI Taxonomy" id="346185"/>
    <lineage>
        <taxon>Bacteria</taxon>
        <taxon>Pseudomonadati</taxon>
        <taxon>Bacteroidota</taxon>
        <taxon>Flavobacteriia</taxon>
        <taxon>Flavobacteriales</taxon>
        <taxon>Flavobacteriaceae</taxon>
        <taxon>Flagellimonas</taxon>
    </lineage>
</organism>
<dbReference type="InterPro" id="IPR009050">
    <property type="entry name" value="Globin-like_sf"/>
</dbReference>
<gene>
    <name evidence="9" type="ORF">AAY42_10530</name>
</gene>
<evidence type="ECO:0000256" key="4">
    <source>
        <dbReference type="ARBA" id="ARBA00022723"/>
    </source>
</evidence>
<dbReference type="InterPro" id="IPR016339">
    <property type="entry name" value="Hemoglobin_trunc_I"/>
</dbReference>
<sequence>MEQQETLFNRIGGMDAVNSAVDIFYDKVLADETIKHFFTNTDMKKQAGKQKAFLAYAFGCPMGYTGKSMRDAHSGMNLTESHFNSVAGHLVDTLEELNVPGSLIDEVVKIALSVKDDVLNR</sequence>
<dbReference type="OrthoDB" id="9790913at2"/>
<dbReference type="InterPro" id="IPR001486">
    <property type="entry name" value="Hemoglobin_trunc"/>
</dbReference>
<evidence type="ECO:0000256" key="7">
    <source>
        <dbReference type="PIRSR" id="PIRSR002030-1"/>
    </source>
</evidence>
<comment type="similarity">
    <text evidence="1 6">Belongs to the truncated hemoglobin family. Group I subfamily.</text>
</comment>
<dbReference type="Gene3D" id="1.10.490.10">
    <property type="entry name" value="Globins"/>
    <property type="match status" value="1"/>
</dbReference>
<dbReference type="Proteomes" id="UP000050827">
    <property type="component" value="Unassembled WGS sequence"/>
</dbReference>
<dbReference type="AlphaFoldDB" id="A0A0Q0XMM2"/>
<dbReference type="GO" id="GO:0020037">
    <property type="term" value="F:heme binding"/>
    <property type="evidence" value="ECO:0007669"/>
    <property type="project" value="InterPro"/>
</dbReference>
<evidence type="ECO:0000256" key="8">
    <source>
        <dbReference type="PIRSR" id="PIRSR601486-1"/>
    </source>
</evidence>
<dbReference type="EMBL" id="LCTZ01000002">
    <property type="protein sequence ID" value="KQC30263.1"/>
    <property type="molecule type" value="Genomic_DNA"/>
</dbReference>
<evidence type="ECO:0000256" key="1">
    <source>
        <dbReference type="ARBA" id="ARBA00009660"/>
    </source>
</evidence>
<dbReference type="GO" id="GO:0005344">
    <property type="term" value="F:oxygen carrier activity"/>
    <property type="evidence" value="ECO:0007669"/>
    <property type="project" value="UniProtKB-UniRule"/>
</dbReference>
<evidence type="ECO:0000313" key="10">
    <source>
        <dbReference type="Proteomes" id="UP000050827"/>
    </source>
</evidence>
<keyword evidence="3 6" id="KW-0349">Heme</keyword>
<reference evidence="9 10" key="1">
    <citation type="submission" date="2015-04" db="EMBL/GenBank/DDBJ databases">
        <title>Complete genome of flavobacterium.</title>
        <authorList>
            <person name="Kwon Y.M."/>
            <person name="Kim S.-J."/>
        </authorList>
    </citation>
    <scope>NUCLEOTIDE SEQUENCE [LARGE SCALE GENOMIC DNA]</scope>
    <source>
        <strain evidence="9 10">DK169</strain>
    </source>
</reference>
<dbReference type="SUPFAM" id="SSF46458">
    <property type="entry name" value="Globin-like"/>
    <property type="match status" value="1"/>
</dbReference>
<evidence type="ECO:0000256" key="6">
    <source>
        <dbReference type="PIRNR" id="PIRNR002030"/>
    </source>
</evidence>
<name>A0A0Q0XMM2_9FLAO</name>
<dbReference type="PIRSF" id="PIRSF002030">
    <property type="entry name" value="Globin_Protozoa/Cyanobacteria"/>
    <property type="match status" value="1"/>
</dbReference>
<dbReference type="InterPro" id="IPR012292">
    <property type="entry name" value="Globin/Proto"/>
</dbReference>
<dbReference type="CDD" id="cd00454">
    <property type="entry name" value="TrHb1_N"/>
    <property type="match status" value="1"/>
</dbReference>
<feature type="binding site" description="distal binding residue" evidence="8">
    <location>
        <position position="73"/>
    </location>
    <ligand>
        <name>heme</name>
        <dbReference type="ChEBI" id="CHEBI:30413"/>
    </ligand>
    <ligandPart>
        <name>Fe</name>
        <dbReference type="ChEBI" id="CHEBI:18248"/>
    </ligandPart>
</feature>
<dbReference type="GO" id="GO:0046872">
    <property type="term" value="F:metal ion binding"/>
    <property type="evidence" value="ECO:0007669"/>
    <property type="project" value="UniProtKB-UniRule"/>
</dbReference>
<evidence type="ECO:0000313" key="9">
    <source>
        <dbReference type="EMBL" id="KQC30263.1"/>
    </source>
</evidence>
<comment type="cofactor">
    <cofactor evidence="7">
        <name>heme</name>
        <dbReference type="ChEBI" id="CHEBI:30413"/>
    </cofactor>
    <text evidence="7">Binds 1 heme group per subunit.</text>
</comment>
<keyword evidence="2 6" id="KW-0813">Transport</keyword>
<keyword evidence="10" id="KW-1185">Reference proteome</keyword>
<accession>A0A0Q0XMM2</accession>
<dbReference type="GO" id="GO:0019825">
    <property type="term" value="F:oxygen binding"/>
    <property type="evidence" value="ECO:0007669"/>
    <property type="project" value="InterPro"/>
</dbReference>